<dbReference type="SUPFAM" id="SSF52949">
    <property type="entry name" value="Macro domain-like"/>
    <property type="match status" value="1"/>
</dbReference>
<evidence type="ECO:0000259" key="1">
    <source>
        <dbReference type="PROSITE" id="PS51154"/>
    </source>
</evidence>
<organism evidence="2 3">
    <name type="scientific">Cardiosporidium cionae</name>
    <dbReference type="NCBI Taxonomy" id="476202"/>
    <lineage>
        <taxon>Eukaryota</taxon>
        <taxon>Sar</taxon>
        <taxon>Alveolata</taxon>
        <taxon>Apicomplexa</taxon>
        <taxon>Aconoidasida</taxon>
        <taxon>Nephromycida</taxon>
        <taxon>Cardiosporidium</taxon>
    </lineage>
</organism>
<dbReference type="Gene3D" id="3.40.220.10">
    <property type="entry name" value="Leucine Aminopeptidase, subunit E, domain 1"/>
    <property type="match status" value="1"/>
</dbReference>
<name>A0ABQ7JBI9_9APIC</name>
<dbReference type="PROSITE" id="PS51154">
    <property type="entry name" value="MACRO"/>
    <property type="match status" value="1"/>
</dbReference>
<dbReference type="Pfam" id="PF01661">
    <property type="entry name" value="Macro"/>
    <property type="match status" value="1"/>
</dbReference>
<proteinExistence type="predicted"/>
<dbReference type="InterPro" id="IPR002589">
    <property type="entry name" value="Macro_dom"/>
</dbReference>
<dbReference type="Proteomes" id="UP000823046">
    <property type="component" value="Unassembled WGS sequence"/>
</dbReference>
<comment type="caution">
    <text evidence="2">The sequence shown here is derived from an EMBL/GenBank/DDBJ whole genome shotgun (WGS) entry which is preliminary data.</text>
</comment>
<feature type="domain" description="Macro" evidence="1">
    <location>
        <begin position="24"/>
        <end position="234"/>
    </location>
</feature>
<sequence>MSLYPSSADLLPAITKALNPEYKGVLKTVDFEHFGSISAVHDDVLRYKADCLIIPMASNLLPYRGLGLRIMEQGGPQLSKVLYSSTRNILKQRQTVHPQNYSAKGKRFHLSVGDVLLAPSFNISESVTVLAFLVMPYFWQGSPLQSARQLRYALKTALKFLNKNSISSIALPHIGNGLYGFSPADSAHLLYEECTEALLQLEEEIPLYNIQSISIVDEDNRTAEILYEALKDVERTWIPEEQVIPSTLYWKKQSQRIIEVSPRVLRWCKKHNKVSFKKYHSIPRRRALYWRMNLLPFIWRPARVLTPSSLMVKKLSGYPSTHQNPPKAFYYRGVSHQLFPVVRPGFPSMRITQRGRFVGVNRHPRITNEIKPRN</sequence>
<protein>
    <recommendedName>
        <fullName evidence="1">Macro domain-containing protein</fullName>
    </recommendedName>
</protein>
<evidence type="ECO:0000313" key="3">
    <source>
        <dbReference type="Proteomes" id="UP000823046"/>
    </source>
</evidence>
<reference evidence="2 3" key="1">
    <citation type="journal article" date="2020" name="bioRxiv">
        <title>Metabolic contributions of an alphaproteobacterial endosymbiont in the apicomplexan Cardiosporidium cionae.</title>
        <authorList>
            <person name="Hunter E.S."/>
            <person name="Paight C.J."/>
            <person name="Lane C.E."/>
        </authorList>
    </citation>
    <scope>NUCLEOTIDE SEQUENCE [LARGE SCALE GENOMIC DNA]</scope>
    <source>
        <strain evidence="2">ESH_2018</strain>
    </source>
</reference>
<dbReference type="EMBL" id="JADAQX010000196">
    <property type="protein sequence ID" value="KAF8821310.1"/>
    <property type="molecule type" value="Genomic_DNA"/>
</dbReference>
<evidence type="ECO:0000313" key="2">
    <source>
        <dbReference type="EMBL" id="KAF8821310.1"/>
    </source>
</evidence>
<gene>
    <name evidence="2" type="ORF">IE077_004358</name>
</gene>
<keyword evidence="3" id="KW-1185">Reference proteome</keyword>
<dbReference type="InterPro" id="IPR043472">
    <property type="entry name" value="Macro_dom-like"/>
</dbReference>
<accession>A0ABQ7JBI9</accession>